<evidence type="ECO:0000313" key="2">
    <source>
        <dbReference type="EMBL" id="AUX42392.1"/>
    </source>
</evidence>
<evidence type="ECO:0000256" key="1">
    <source>
        <dbReference type="SAM" id="MobiDB-lite"/>
    </source>
</evidence>
<feature type="region of interest" description="Disordered" evidence="1">
    <location>
        <begin position="243"/>
        <end position="359"/>
    </location>
</feature>
<feature type="compositionally biased region" description="Basic and acidic residues" evidence="1">
    <location>
        <begin position="350"/>
        <end position="359"/>
    </location>
</feature>
<feature type="region of interest" description="Disordered" evidence="1">
    <location>
        <begin position="65"/>
        <end position="104"/>
    </location>
</feature>
<proteinExistence type="predicted"/>
<dbReference type="AlphaFoldDB" id="A0A2L0ET05"/>
<reference evidence="2 3" key="1">
    <citation type="submission" date="2015-09" db="EMBL/GenBank/DDBJ databases">
        <title>Sorangium comparison.</title>
        <authorList>
            <person name="Zaburannyi N."/>
            <person name="Bunk B."/>
            <person name="Overmann J."/>
            <person name="Mueller R."/>
        </authorList>
    </citation>
    <scope>NUCLEOTIDE SEQUENCE [LARGE SCALE GENOMIC DNA]</scope>
    <source>
        <strain evidence="2 3">So ce26</strain>
    </source>
</reference>
<evidence type="ECO:0000313" key="3">
    <source>
        <dbReference type="Proteomes" id="UP000238348"/>
    </source>
</evidence>
<feature type="compositionally biased region" description="Basic residues" evidence="1">
    <location>
        <begin position="154"/>
        <end position="163"/>
    </location>
</feature>
<feature type="region of interest" description="Disordered" evidence="1">
    <location>
        <begin position="137"/>
        <end position="209"/>
    </location>
</feature>
<sequence length="396" mass="43061">MTTTPSGAERHARARAASARRRSRSPGEARWAMAVDRGVRLPGCRRPPRSFTKSPARTIFCSAGAGARSDGRRPAAGQLGDRLIQSRRVGLDHAEPPGSEGGDVRRVLPVARLLAGGRARAPALRARAARPRDLHLLERYRPVRRPPERGPVRVQHRGSRTARHGLGADDRRGAPERRRDVPGRSARAQGAVEARPGARRRQGGPVDAVPRLAHRDDEQVLRSHAGGAGGLLPCLRRGGLRERPVLRPAPAHDDGRQHGDRARDDGLLRALPRPLQIPRGPVPRRDRPGANGDPLLRRVRVVREPGGVSGLQEGEPQPRAAAGRPHGAPRHQPHLRCWRGGAGGLPGELPHGRKPDPGHARLARLRGRPRGRVHVRGWHARGRRRHAPGLVAIVVE</sequence>
<name>A0A2L0ET05_SORCE</name>
<dbReference type="EMBL" id="CP012673">
    <property type="protein sequence ID" value="AUX42392.1"/>
    <property type="molecule type" value="Genomic_DNA"/>
</dbReference>
<feature type="region of interest" description="Disordered" evidence="1">
    <location>
        <begin position="1"/>
        <end position="31"/>
    </location>
</feature>
<feature type="compositionally biased region" description="Basic residues" evidence="1">
    <location>
        <begin position="327"/>
        <end position="337"/>
    </location>
</feature>
<protein>
    <submittedName>
        <fullName evidence="2">Uncharacterized protein</fullName>
    </submittedName>
</protein>
<feature type="compositionally biased region" description="Basic and acidic residues" evidence="1">
    <location>
        <begin position="137"/>
        <end position="151"/>
    </location>
</feature>
<accession>A0A2L0ET05</accession>
<dbReference type="Proteomes" id="UP000238348">
    <property type="component" value="Chromosome"/>
</dbReference>
<feature type="compositionally biased region" description="Basic and acidic residues" evidence="1">
    <location>
        <begin position="243"/>
        <end position="267"/>
    </location>
</feature>
<feature type="compositionally biased region" description="Basic and acidic residues" evidence="1">
    <location>
        <begin position="166"/>
        <end position="182"/>
    </location>
</feature>
<gene>
    <name evidence="2" type="ORF">SOCE26_038230</name>
</gene>
<organism evidence="2 3">
    <name type="scientific">Sorangium cellulosum</name>
    <name type="common">Polyangium cellulosum</name>
    <dbReference type="NCBI Taxonomy" id="56"/>
    <lineage>
        <taxon>Bacteria</taxon>
        <taxon>Pseudomonadati</taxon>
        <taxon>Myxococcota</taxon>
        <taxon>Polyangia</taxon>
        <taxon>Polyangiales</taxon>
        <taxon>Polyangiaceae</taxon>
        <taxon>Sorangium</taxon>
    </lineage>
</organism>
<feature type="compositionally biased region" description="Basic residues" evidence="1">
    <location>
        <begin position="12"/>
        <end position="24"/>
    </location>
</feature>